<reference evidence="1 2" key="1">
    <citation type="submission" date="2023-02" db="EMBL/GenBank/DDBJ databases">
        <title>Genome sequencing required for Actinomycetospora new species description.</title>
        <authorList>
            <person name="Saimee Y."/>
            <person name="Duangmal K."/>
        </authorList>
    </citation>
    <scope>NUCLEOTIDE SEQUENCE [LARGE SCALE GENOMIC DNA]</scope>
    <source>
        <strain evidence="1 2">DW7H6</strain>
    </source>
</reference>
<evidence type="ECO:0000313" key="2">
    <source>
        <dbReference type="Proteomes" id="UP001300763"/>
    </source>
</evidence>
<organism evidence="1 2">
    <name type="scientific">Actinomycetospora lemnae</name>
    <dbReference type="NCBI Taxonomy" id="3019891"/>
    <lineage>
        <taxon>Bacteria</taxon>
        <taxon>Bacillati</taxon>
        <taxon>Actinomycetota</taxon>
        <taxon>Actinomycetes</taxon>
        <taxon>Pseudonocardiales</taxon>
        <taxon>Pseudonocardiaceae</taxon>
        <taxon>Actinomycetospora</taxon>
    </lineage>
</organism>
<accession>A0ABT5T0M6</accession>
<proteinExistence type="predicted"/>
<evidence type="ECO:0000313" key="1">
    <source>
        <dbReference type="EMBL" id="MDD7968526.1"/>
    </source>
</evidence>
<protein>
    <submittedName>
        <fullName evidence="1">Uncharacterized protein</fullName>
    </submittedName>
</protein>
<sequence length="111" mass="12195">MTDRDDPDFLHARCPLTGVTARGVATWVLMAERRFGGEIVPMDGAPLEEQIARAADNVRRLIAIACARRPDNVFLQDAREAVEASDLFCVAVALSADELEMRVVRRQAAAD</sequence>
<dbReference type="EMBL" id="JAQZAO010000013">
    <property type="protein sequence ID" value="MDD7968526.1"/>
    <property type="molecule type" value="Genomic_DNA"/>
</dbReference>
<comment type="caution">
    <text evidence="1">The sequence shown here is derived from an EMBL/GenBank/DDBJ whole genome shotgun (WGS) entry which is preliminary data.</text>
</comment>
<dbReference type="RefSeq" id="WP_274203059.1">
    <property type="nucleotide sequence ID" value="NZ_JAQZAO010000013.1"/>
</dbReference>
<name>A0ABT5T0M6_9PSEU</name>
<gene>
    <name evidence="1" type="ORF">PGB27_24545</name>
</gene>
<dbReference type="Proteomes" id="UP001300763">
    <property type="component" value="Unassembled WGS sequence"/>
</dbReference>
<keyword evidence="2" id="KW-1185">Reference proteome</keyword>